<dbReference type="SUPFAM" id="SSF81606">
    <property type="entry name" value="PP2C-like"/>
    <property type="match status" value="1"/>
</dbReference>
<name>A0A552EYT7_MICAE</name>
<sequence>MDSLTTLECQNLTCLSSNALTNRFCEKCGTPLVKRYLWMMGDWVRTYYRVGELIDNRYLVKQPQIVVDTKPAQAPQAPEEPPSWLSLYLKLLPFHLHIPQVYGYIPSPDERLNMDIWLLEYGTIPLDETGELIYPELLPTLAEVWSQASDLRQIHWLWQMAKLWHPLQKKAVVSSLLNPFLTRVNNQLLQLLELSKDEADAPNLRDLGAFWAGLIPTAAANIQDFLTSLTQELESGDLDRPESLIAILDYALQHYGAGQERSYEIFTCTDTGPMREHNEDGCYPPANQAITLSNGQNPFDKAQGKPLAIVCDGIGGQEGGEIAAQLAIETLPREINPSPTTDMEVYPDSYSLVLEQAIRVTNDLISQRNDQESRQDRRRMGTTLVMAFGHAQEMYVAHVGDSRIYWITAHSCHQVTVDDDLASREVKLGYLLYRDAIQYPNGGALVQALGMGSATNLHPTVQRLIVDQDCVFLLCSDGLSDYDRVEQYWDSEILPLLRGEKTVTAVGESLLQLANQKNGHDNSTIALVYCRVVPGAEPVTPLVYAEVKERIIPHLNDQDFDHNGDTDPGEEVVTAIPTPPPASSSVSSRTFPPALTRVSPPRLAIAIGVLGLLAAIAWQFLGRYPAPNPSISPPPVTGPSPTTGTTPPAPVTGPSPTTGTTPPAPVTSPSPTTGTTPPAPVTSPSPTPEMTPPAPVTSPSPSNASPN</sequence>
<feature type="region of interest" description="Disordered" evidence="1">
    <location>
        <begin position="631"/>
        <end position="707"/>
    </location>
</feature>
<dbReference type="Pfam" id="PF13672">
    <property type="entry name" value="PP2C_2"/>
    <property type="match status" value="1"/>
</dbReference>
<feature type="domain" description="PPM-type phosphatase" evidence="2">
    <location>
        <begin position="296"/>
        <end position="530"/>
    </location>
</feature>
<dbReference type="SMART" id="SM00331">
    <property type="entry name" value="PP2C_SIG"/>
    <property type="match status" value="1"/>
</dbReference>
<dbReference type="InterPro" id="IPR001932">
    <property type="entry name" value="PPM-type_phosphatase-like_dom"/>
</dbReference>
<accession>A0A552EYT7</accession>
<dbReference type="Proteomes" id="UP000315113">
    <property type="component" value="Unassembled WGS sequence"/>
</dbReference>
<protein>
    <submittedName>
        <fullName evidence="3">Serine/threonine-protein phosphatase</fullName>
    </submittedName>
</protein>
<evidence type="ECO:0000313" key="4">
    <source>
        <dbReference type="Proteomes" id="UP000315113"/>
    </source>
</evidence>
<dbReference type="EMBL" id="SFBH01000020">
    <property type="protein sequence ID" value="TRU39606.1"/>
    <property type="molecule type" value="Genomic_DNA"/>
</dbReference>
<organism evidence="3 4">
    <name type="scientific">Microcystis aeruginosa Ma_MB_F_20061100_S20D</name>
    <dbReference type="NCBI Taxonomy" id="2486253"/>
    <lineage>
        <taxon>Bacteria</taxon>
        <taxon>Bacillati</taxon>
        <taxon>Cyanobacteriota</taxon>
        <taxon>Cyanophyceae</taxon>
        <taxon>Oscillatoriophycideae</taxon>
        <taxon>Chroococcales</taxon>
        <taxon>Microcystaceae</taxon>
        <taxon>Microcystis</taxon>
    </lineage>
</organism>
<dbReference type="InterPro" id="IPR036457">
    <property type="entry name" value="PPM-type-like_dom_sf"/>
</dbReference>
<dbReference type="AlphaFoldDB" id="A0A552EYT7"/>
<reference evidence="3 4" key="1">
    <citation type="submission" date="2019-01" db="EMBL/GenBank/DDBJ databases">
        <title>Coherence of Microcystis species and biogeography revealed through population genomics.</title>
        <authorList>
            <person name="Perez-Carrascal O.M."/>
            <person name="Terrat Y."/>
            <person name="Giani A."/>
            <person name="Fortin N."/>
            <person name="Tromas N."/>
            <person name="Shapiro B.J."/>
        </authorList>
    </citation>
    <scope>NUCLEOTIDE SEQUENCE [LARGE SCALE GENOMIC DNA]</scope>
    <source>
        <strain evidence="3">Ma_MB_F_20061100_S20D</strain>
    </source>
</reference>
<feature type="compositionally biased region" description="Pro residues" evidence="1">
    <location>
        <begin position="677"/>
        <end position="698"/>
    </location>
</feature>
<evidence type="ECO:0000256" key="1">
    <source>
        <dbReference type="SAM" id="MobiDB-lite"/>
    </source>
</evidence>
<dbReference type="Gene3D" id="3.60.40.10">
    <property type="entry name" value="PPM-type phosphatase domain"/>
    <property type="match status" value="1"/>
</dbReference>
<feature type="region of interest" description="Disordered" evidence="1">
    <location>
        <begin position="557"/>
        <end position="591"/>
    </location>
</feature>
<gene>
    <name evidence="3" type="ORF">EWV78_03045</name>
</gene>
<evidence type="ECO:0000259" key="2">
    <source>
        <dbReference type="PROSITE" id="PS51746"/>
    </source>
</evidence>
<dbReference type="CDD" id="cd00143">
    <property type="entry name" value="PP2Cc"/>
    <property type="match status" value="1"/>
</dbReference>
<dbReference type="SMART" id="SM00332">
    <property type="entry name" value="PP2Cc"/>
    <property type="match status" value="1"/>
</dbReference>
<dbReference type="PROSITE" id="PS51746">
    <property type="entry name" value="PPM_2"/>
    <property type="match status" value="1"/>
</dbReference>
<proteinExistence type="predicted"/>
<evidence type="ECO:0000313" key="3">
    <source>
        <dbReference type="EMBL" id="TRU39606.1"/>
    </source>
</evidence>
<comment type="caution">
    <text evidence="3">The sequence shown here is derived from an EMBL/GenBank/DDBJ whole genome shotgun (WGS) entry which is preliminary data.</text>
</comment>